<proteinExistence type="inferred from homology"/>
<name>A8QCU5_MALGO</name>
<sequence>MSGRSQDCVRTPAALAQSGLMCCELTYTPLLKGATELQSVLPDPDATFCPDRMKWIACKRSEDPLHTPACWSDMATDIIDQGPIWYTEWRDPWLLHKNIKDLADRVVWKTREYDAALPMELWTAFKTSRERAPAPGHTPDSELARALSLLVRILGNALHGEKRPVPLDSKTFAQSLGWDPSLKAIMDHLGWHLAPLDEDMHRSALHPPSDTASCWPVYVELATWCAHLNGTPAAPEGMTWQIQPFISPLVPSNVARPDERIHFASARLGVSTEESAKRICDMYRLNSSCFPSRHQELFLALEYVEDVRHLGEPITTLMVMEQSQGMCTYKDVRASYERLGIPTPVVAPGCVSLWDEMPPPPPMAPDEALRAYNRAVHEALLHGTDEELRSARRALRVLARYHSPAPELDERERANPVQDPQDAYELLQTSPDIDDGLVLMGYEVYVNEAKSRAELLRMALEAIADARQSDYLHRFLRGEQESGSPVSLPRGLYNIGNTCYLNSLLQYLDWIRPVREAVRMACESASRNIASAQQERALTFAQLLDALFSTMASSNEPALFPSKELAYLALVPLVWEQAYDCTKDELMRQVTTQQDVCECLDNIVSLLDTACASEATQAPVRRLFSGASLQKLDPAPKDSSGTDGTKQTFTSIPVTILPGTRDVYDALDTFFNEEFVFLGNDAKVRREITLQEAPILLQIHVQRVQYDRTAQRIVKNQAALDLPDTIFLDRYMDLSLSKSERRPTLTLLHTRSQELRREKTKCTDRIQLLEDEHLTGLERAANALDSLQNTTLDDDELHLLLQEHSPEELMREASHMRAEVHQLRMQADTLRTELQGVWADERHVPYQLASVCMHRGEATHGHYFVNQRDFAKNEWISFNDTNVSTITGNECRESTSSL</sequence>
<comment type="catalytic activity">
    <reaction evidence="1 6">
        <text>Thiol-dependent hydrolysis of ester, thioester, amide, peptide and isopeptide bonds formed by the C-terminal Gly of ubiquitin (a 76-residue protein attached to proteins as an intracellular targeting signal).</text>
        <dbReference type="EC" id="3.4.19.12"/>
    </reaction>
</comment>
<reference evidence="8 9" key="1">
    <citation type="journal article" date="2007" name="Proc. Natl. Acad. Sci. U.S.A.">
        <title>Dandruff-associated Malassezia genomes reveal convergent and divergent virulence traits shared with plant and human fungal pathogens.</title>
        <authorList>
            <person name="Xu J."/>
            <person name="Saunders C.W."/>
            <person name="Hu P."/>
            <person name="Grant R.A."/>
            <person name="Boekhout T."/>
            <person name="Kuramae E.E."/>
            <person name="Kronstad J.W."/>
            <person name="Deangelis Y.M."/>
            <person name="Reeder N.L."/>
            <person name="Johnstone K.R."/>
            <person name="Leland M."/>
            <person name="Fieno A.M."/>
            <person name="Begley W.M."/>
            <person name="Sun Y."/>
            <person name="Lacey M.P."/>
            <person name="Chaudhary T."/>
            <person name="Keough T."/>
            <person name="Chu L."/>
            <person name="Sears R."/>
            <person name="Yuan B."/>
            <person name="Dawson T.L.Jr."/>
        </authorList>
    </citation>
    <scope>NUCLEOTIDE SEQUENCE [LARGE SCALE GENOMIC DNA]</scope>
    <source>
        <strain evidence="9">ATCC MYA-4612 / CBS 7966</strain>
    </source>
</reference>
<keyword evidence="5 6" id="KW-0788">Thiol protease</keyword>
<comment type="similarity">
    <text evidence="6">Belongs to the peptidase C19 family.</text>
</comment>
<dbReference type="GO" id="GO:0043161">
    <property type="term" value="P:proteasome-mediated ubiquitin-dependent protein catabolic process"/>
    <property type="evidence" value="ECO:0007669"/>
    <property type="project" value="InterPro"/>
</dbReference>
<dbReference type="PANTHER" id="PTHR43982">
    <property type="entry name" value="UBIQUITIN CARBOXYL-TERMINAL HYDROLASE"/>
    <property type="match status" value="1"/>
</dbReference>
<evidence type="ECO:0000256" key="5">
    <source>
        <dbReference type="ARBA" id="ARBA00022807"/>
    </source>
</evidence>
<dbReference type="OMA" id="NEWISFN"/>
<dbReference type="GO" id="GO:0061136">
    <property type="term" value="P:regulation of proteasomal protein catabolic process"/>
    <property type="evidence" value="ECO:0007669"/>
    <property type="project" value="TreeGrafter"/>
</dbReference>
<evidence type="ECO:0000256" key="1">
    <source>
        <dbReference type="ARBA" id="ARBA00000707"/>
    </source>
</evidence>
<dbReference type="EMBL" id="AAYY01000018">
    <property type="protein sequence ID" value="EDP41667.1"/>
    <property type="molecule type" value="Genomic_DNA"/>
</dbReference>
<dbReference type="InterPro" id="IPR025305">
    <property type="entry name" value="UCH_repeat_domain"/>
</dbReference>
<dbReference type="OrthoDB" id="2420415at2759"/>
<organism evidence="8 9">
    <name type="scientific">Malassezia globosa (strain ATCC MYA-4612 / CBS 7966)</name>
    <name type="common">Dandruff-associated fungus</name>
    <dbReference type="NCBI Taxonomy" id="425265"/>
    <lineage>
        <taxon>Eukaryota</taxon>
        <taxon>Fungi</taxon>
        <taxon>Dikarya</taxon>
        <taxon>Basidiomycota</taxon>
        <taxon>Ustilaginomycotina</taxon>
        <taxon>Malasseziomycetes</taxon>
        <taxon>Malasseziales</taxon>
        <taxon>Malasseziaceae</taxon>
        <taxon>Malassezia</taxon>
    </lineage>
</organism>
<dbReference type="RefSeq" id="XP_001728881.1">
    <property type="nucleotide sequence ID" value="XM_001728829.1"/>
</dbReference>
<dbReference type="KEGG" id="mgl:MGL_4048"/>
<dbReference type="InterPro" id="IPR028889">
    <property type="entry name" value="USP"/>
</dbReference>
<dbReference type="InterPro" id="IPR018200">
    <property type="entry name" value="USP_CS"/>
</dbReference>
<evidence type="ECO:0000256" key="3">
    <source>
        <dbReference type="ARBA" id="ARBA00022786"/>
    </source>
</evidence>
<dbReference type="InterPro" id="IPR038765">
    <property type="entry name" value="Papain-like_cys_pep_sf"/>
</dbReference>
<keyword evidence="2 6" id="KW-0645">Protease</keyword>
<evidence type="ECO:0000256" key="2">
    <source>
        <dbReference type="ARBA" id="ARBA00022670"/>
    </source>
</evidence>
<dbReference type="GeneID" id="5853187"/>
<evidence type="ECO:0000256" key="6">
    <source>
        <dbReference type="RuleBase" id="RU366025"/>
    </source>
</evidence>
<evidence type="ECO:0000256" key="4">
    <source>
        <dbReference type="ARBA" id="ARBA00022801"/>
    </source>
</evidence>
<dbReference type="PANTHER" id="PTHR43982:SF6">
    <property type="entry name" value="UBIQUITIN CARBOXYL-TERMINAL HYDROLASE 2-RELATED"/>
    <property type="match status" value="1"/>
</dbReference>
<dbReference type="STRING" id="425265.A8QCU5"/>
<dbReference type="Gene3D" id="3.90.70.10">
    <property type="entry name" value="Cysteine proteinases"/>
    <property type="match status" value="1"/>
</dbReference>
<dbReference type="AlphaFoldDB" id="A8QCU5"/>
<evidence type="ECO:0000313" key="9">
    <source>
        <dbReference type="Proteomes" id="UP000008837"/>
    </source>
</evidence>
<feature type="domain" description="USP" evidence="7">
    <location>
        <begin position="490"/>
        <end position="898"/>
    </location>
</feature>
<gene>
    <name evidence="8" type="ORF">MGL_4048</name>
</gene>
<evidence type="ECO:0000313" key="8">
    <source>
        <dbReference type="EMBL" id="EDP41667.1"/>
    </source>
</evidence>
<keyword evidence="9" id="KW-1185">Reference proteome</keyword>
<dbReference type="Pfam" id="PF13446">
    <property type="entry name" value="RPT"/>
    <property type="match status" value="1"/>
</dbReference>
<dbReference type="PROSITE" id="PS50235">
    <property type="entry name" value="USP_3"/>
    <property type="match status" value="1"/>
</dbReference>
<dbReference type="Proteomes" id="UP000008837">
    <property type="component" value="Unassembled WGS sequence"/>
</dbReference>
<dbReference type="PROSITE" id="PS00973">
    <property type="entry name" value="USP_2"/>
    <property type="match status" value="1"/>
</dbReference>
<dbReference type="InterPro" id="IPR001394">
    <property type="entry name" value="Peptidase_C19_UCH"/>
</dbReference>
<dbReference type="PROSITE" id="PS00972">
    <property type="entry name" value="USP_1"/>
    <property type="match status" value="1"/>
</dbReference>
<dbReference type="GO" id="GO:0070628">
    <property type="term" value="F:proteasome binding"/>
    <property type="evidence" value="ECO:0007669"/>
    <property type="project" value="TreeGrafter"/>
</dbReference>
<keyword evidence="3 6" id="KW-0833">Ubl conjugation pathway</keyword>
<keyword evidence="4 6" id="KW-0378">Hydrolase</keyword>
<comment type="caution">
    <text evidence="8">The sequence shown here is derived from an EMBL/GenBank/DDBJ whole genome shotgun (WGS) entry which is preliminary data.</text>
</comment>
<dbReference type="Pfam" id="PF00443">
    <property type="entry name" value="UCH"/>
    <property type="match status" value="1"/>
</dbReference>
<accession>A8QCU5</accession>
<evidence type="ECO:0000259" key="7">
    <source>
        <dbReference type="PROSITE" id="PS50235"/>
    </source>
</evidence>
<dbReference type="EC" id="3.4.19.12" evidence="6"/>
<dbReference type="VEuPathDB" id="FungiDB:MGL_4048"/>
<protein>
    <recommendedName>
        <fullName evidence="6">Ubiquitin carboxyl-terminal hydrolase</fullName>
        <ecNumber evidence="6">3.4.19.12</ecNumber>
    </recommendedName>
</protein>
<dbReference type="GO" id="GO:0016579">
    <property type="term" value="P:protein deubiquitination"/>
    <property type="evidence" value="ECO:0007669"/>
    <property type="project" value="InterPro"/>
</dbReference>
<dbReference type="InParanoid" id="A8QCU5"/>
<dbReference type="InterPro" id="IPR044635">
    <property type="entry name" value="UBP14-like"/>
</dbReference>
<dbReference type="SUPFAM" id="SSF54001">
    <property type="entry name" value="Cysteine proteinases"/>
    <property type="match status" value="1"/>
</dbReference>
<dbReference type="GO" id="GO:0004843">
    <property type="term" value="F:cysteine-type deubiquitinase activity"/>
    <property type="evidence" value="ECO:0007669"/>
    <property type="project" value="UniProtKB-UniRule"/>
</dbReference>